<feature type="domain" description="Class II aldolase/adducin N-terminal" evidence="3">
    <location>
        <begin position="12"/>
        <end position="188"/>
    </location>
</feature>
<dbReference type="RefSeq" id="WP_146395976.1">
    <property type="nucleotide sequence ID" value="NZ_SJPJ01000001.1"/>
</dbReference>
<dbReference type="Proteomes" id="UP000315010">
    <property type="component" value="Unassembled WGS sequence"/>
</dbReference>
<keyword evidence="1" id="KW-0479">Metal-binding</keyword>
<gene>
    <name evidence="4" type="primary">fucA_1</name>
    <name evidence="4" type="ORF">CA13_21930</name>
</gene>
<dbReference type="InterPro" id="IPR036409">
    <property type="entry name" value="Aldolase_II/adducin_N_sf"/>
</dbReference>
<dbReference type="PANTHER" id="PTHR22789:SF0">
    <property type="entry name" value="3-OXO-TETRONATE 4-PHOSPHATE DECARBOXYLASE-RELATED"/>
    <property type="match status" value="1"/>
</dbReference>
<accession>A0A5C5Z1G1</accession>
<dbReference type="Gene3D" id="3.40.225.10">
    <property type="entry name" value="Class II aldolase/adducin N-terminal domain"/>
    <property type="match status" value="2"/>
</dbReference>
<dbReference type="EMBL" id="SJPJ01000001">
    <property type="protein sequence ID" value="TWT80747.1"/>
    <property type="molecule type" value="Genomic_DNA"/>
</dbReference>
<keyword evidence="2 4" id="KW-0456">Lyase</keyword>
<dbReference type="SUPFAM" id="SSF53639">
    <property type="entry name" value="AraD/HMP-PK domain-like"/>
    <property type="match status" value="2"/>
</dbReference>
<dbReference type="EC" id="4.1.2.17" evidence="4"/>
<dbReference type="PANTHER" id="PTHR22789">
    <property type="entry name" value="FUCULOSE PHOSPHATE ALDOLASE"/>
    <property type="match status" value="1"/>
</dbReference>
<dbReference type="GO" id="GO:0019323">
    <property type="term" value="P:pentose catabolic process"/>
    <property type="evidence" value="ECO:0007669"/>
    <property type="project" value="TreeGrafter"/>
</dbReference>
<organism evidence="4 5">
    <name type="scientific">Novipirellula herctigrandis</name>
    <dbReference type="NCBI Taxonomy" id="2527986"/>
    <lineage>
        <taxon>Bacteria</taxon>
        <taxon>Pseudomonadati</taxon>
        <taxon>Planctomycetota</taxon>
        <taxon>Planctomycetia</taxon>
        <taxon>Pirellulales</taxon>
        <taxon>Pirellulaceae</taxon>
        <taxon>Novipirellula</taxon>
    </lineage>
</organism>
<keyword evidence="5" id="KW-1185">Reference proteome</keyword>
<dbReference type="InterPro" id="IPR050197">
    <property type="entry name" value="Aldolase_class_II_sugar_metab"/>
</dbReference>
<dbReference type="OrthoDB" id="9794581at2"/>
<evidence type="ECO:0000313" key="4">
    <source>
        <dbReference type="EMBL" id="TWT80747.1"/>
    </source>
</evidence>
<name>A0A5C5Z1G1_9BACT</name>
<feature type="domain" description="Class II aldolase/adducin N-terminal" evidence="3">
    <location>
        <begin position="235"/>
        <end position="404"/>
    </location>
</feature>
<dbReference type="GO" id="GO:0046872">
    <property type="term" value="F:metal ion binding"/>
    <property type="evidence" value="ECO:0007669"/>
    <property type="project" value="UniProtKB-KW"/>
</dbReference>
<reference evidence="4 5" key="1">
    <citation type="submission" date="2019-02" db="EMBL/GenBank/DDBJ databases">
        <title>Deep-cultivation of Planctomycetes and their phenomic and genomic characterization uncovers novel biology.</title>
        <authorList>
            <person name="Wiegand S."/>
            <person name="Jogler M."/>
            <person name="Boedeker C."/>
            <person name="Pinto D."/>
            <person name="Vollmers J."/>
            <person name="Rivas-Marin E."/>
            <person name="Kohn T."/>
            <person name="Peeters S.H."/>
            <person name="Heuer A."/>
            <person name="Rast P."/>
            <person name="Oberbeckmann S."/>
            <person name="Bunk B."/>
            <person name="Jeske O."/>
            <person name="Meyerdierks A."/>
            <person name="Storesund J.E."/>
            <person name="Kallscheuer N."/>
            <person name="Luecker S."/>
            <person name="Lage O.M."/>
            <person name="Pohl T."/>
            <person name="Merkel B.J."/>
            <person name="Hornburger P."/>
            <person name="Mueller R.-W."/>
            <person name="Bruemmer F."/>
            <person name="Labrenz M."/>
            <person name="Spormann A.M."/>
            <person name="Op Den Camp H."/>
            <person name="Overmann J."/>
            <person name="Amann R."/>
            <person name="Jetten M.S.M."/>
            <person name="Mascher T."/>
            <person name="Medema M.H."/>
            <person name="Devos D.P."/>
            <person name="Kaster A.-K."/>
            <person name="Ovreas L."/>
            <person name="Rohde M."/>
            <person name="Galperin M.Y."/>
            <person name="Jogler C."/>
        </authorList>
    </citation>
    <scope>NUCLEOTIDE SEQUENCE [LARGE SCALE GENOMIC DNA]</scope>
    <source>
        <strain evidence="4 5">CA13</strain>
    </source>
</reference>
<dbReference type="Pfam" id="PF00596">
    <property type="entry name" value="Aldolase_II"/>
    <property type="match status" value="2"/>
</dbReference>
<evidence type="ECO:0000259" key="3">
    <source>
        <dbReference type="SMART" id="SM01007"/>
    </source>
</evidence>
<evidence type="ECO:0000256" key="1">
    <source>
        <dbReference type="ARBA" id="ARBA00022723"/>
    </source>
</evidence>
<evidence type="ECO:0000313" key="5">
    <source>
        <dbReference type="Proteomes" id="UP000315010"/>
    </source>
</evidence>
<protein>
    <submittedName>
        <fullName evidence="4">L-fuculose phosphate aldolase</fullName>
        <ecNumber evidence="4">4.1.2.17</ecNumber>
    </submittedName>
</protein>
<dbReference type="SMART" id="SM01007">
    <property type="entry name" value="Aldolase_II"/>
    <property type="match status" value="2"/>
</dbReference>
<sequence length="430" mass="47140">MPSQRSLIHPRDEIMQTMGRIYGYRMTTTSGGNLSIRDEAGDIWISPARVDKGNLTRRDIVCVKPDGTVDGPHPPSSEFPFHKAIYDVRPDIRAIVHAHPVALVAFSICQSKPNTRLFHQTHTISGQVGFAPYACPGSEQLGKNIAATYAAGCDSVILENHGVVVGGETLARAFERFEAFEFAGKTLIKASQLGKVRYLNDEQLQQAAQRSVDLVSVDPPVATQNERELRRQLREFLCRGCRQRLLISTEGSFSARVDGDSFLITPTQQDRETLTVDDLVLVSHGRRESGKKASRAVLAHQAIYQKHPDVQAIVFAHPVNATAFSVTDVPFDTRTIPESYVFLRDVDCVPYGVQYQNDGKIADYVSAASPAAILENDGVLVTGSSVLDVFDRLEVLESTAEAVINAAVIGHVSVMPKAVIDELRSAFNLN</sequence>
<dbReference type="GO" id="GO:0005829">
    <property type="term" value="C:cytosol"/>
    <property type="evidence" value="ECO:0007669"/>
    <property type="project" value="TreeGrafter"/>
</dbReference>
<dbReference type="AlphaFoldDB" id="A0A5C5Z1G1"/>
<comment type="caution">
    <text evidence="4">The sequence shown here is derived from an EMBL/GenBank/DDBJ whole genome shotgun (WGS) entry which is preliminary data.</text>
</comment>
<dbReference type="GO" id="GO:0008738">
    <property type="term" value="F:L-fuculose-phosphate aldolase activity"/>
    <property type="evidence" value="ECO:0007669"/>
    <property type="project" value="UniProtKB-EC"/>
</dbReference>
<dbReference type="InterPro" id="IPR001303">
    <property type="entry name" value="Aldolase_II/adducin_N"/>
</dbReference>
<proteinExistence type="predicted"/>
<evidence type="ECO:0000256" key="2">
    <source>
        <dbReference type="ARBA" id="ARBA00023239"/>
    </source>
</evidence>